<evidence type="ECO:0000313" key="3">
    <source>
        <dbReference type="Proteomes" id="UP001189429"/>
    </source>
</evidence>
<keyword evidence="3" id="KW-1185">Reference proteome</keyword>
<protein>
    <recommendedName>
        <fullName evidence="4">RING-type E3 ubiquitin transferase</fullName>
    </recommendedName>
</protein>
<proteinExistence type="predicted"/>
<evidence type="ECO:0000313" key="2">
    <source>
        <dbReference type="EMBL" id="CAK0817334.1"/>
    </source>
</evidence>
<sequence>MRAARRLALAPPARAWRGAAPVAPSSLLRGALGPRSSAASAGSPAEEAPQSSPAAARQPVCLYAARAGMAEATAEARKRCQMAAALGAMGFTGVLISAAQTVLTVSTRTLWTLAARHVERVSLLQPAAGQGAAPTPVDAEIESFAQAKEVHLRIESTNVVRELRLEEPNSPWEGARFQGLVEETRVPFRELCDRGALLYIDPESGDCCGHRQLLDALLTSEKVVADELMELRMDADEELRPPAKYMSIVVPSFKDLRPGELRSSSIGMALGGADTPAQASARLAQRSVMGGSLLLMTGLLFVGKDRGYDHSRSTDGAR</sequence>
<dbReference type="EMBL" id="CAUYUJ010006435">
    <property type="protein sequence ID" value="CAK0817334.1"/>
    <property type="molecule type" value="Genomic_DNA"/>
</dbReference>
<evidence type="ECO:0000256" key="1">
    <source>
        <dbReference type="SAM" id="MobiDB-lite"/>
    </source>
</evidence>
<name>A0ABN9RH28_9DINO</name>
<dbReference type="Proteomes" id="UP001189429">
    <property type="component" value="Unassembled WGS sequence"/>
</dbReference>
<feature type="region of interest" description="Disordered" evidence="1">
    <location>
        <begin position="33"/>
        <end position="53"/>
    </location>
</feature>
<comment type="caution">
    <text evidence="2">The sequence shown here is derived from an EMBL/GenBank/DDBJ whole genome shotgun (WGS) entry which is preliminary data.</text>
</comment>
<gene>
    <name evidence="2" type="ORF">PCOR1329_LOCUS19973</name>
</gene>
<evidence type="ECO:0008006" key="4">
    <source>
        <dbReference type="Google" id="ProtNLM"/>
    </source>
</evidence>
<organism evidence="2 3">
    <name type="scientific">Prorocentrum cordatum</name>
    <dbReference type="NCBI Taxonomy" id="2364126"/>
    <lineage>
        <taxon>Eukaryota</taxon>
        <taxon>Sar</taxon>
        <taxon>Alveolata</taxon>
        <taxon>Dinophyceae</taxon>
        <taxon>Prorocentrales</taxon>
        <taxon>Prorocentraceae</taxon>
        <taxon>Prorocentrum</taxon>
    </lineage>
</organism>
<reference evidence="2" key="1">
    <citation type="submission" date="2023-10" db="EMBL/GenBank/DDBJ databases">
        <authorList>
            <person name="Chen Y."/>
            <person name="Shah S."/>
            <person name="Dougan E. K."/>
            <person name="Thang M."/>
            <person name="Chan C."/>
        </authorList>
    </citation>
    <scope>NUCLEOTIDE SEQUENCE [LARGE SCALE GENOMIC DNA]</scope>
</reference>
<accession>A0ABN9RH28</accession>